<gene>
    <name evidence="3" type="ORF">RUM44_008946</name>
</gene>
<dbReference type="PANTHER" id="PTHR46900">
    <property type="entry name" value="TYROSINE-PROTEIN PHOSPHATASE NON-RECEPTOR TYPE 13"/>
    <property type="match status" value="1"/>
</dbReference>
<dbReference type="PANTHER" id="PTHR46900:SF4">
    <property type="entry name" value="FERM AND PDZ DOMAIN CONTAINING 2"/>
    <property type="match status" value="1"/>
</dbReference>
<keyword evidence="4" id="KW-1185">Reference proteome</keyword>
<feature type="region of interest" description="Disordered" evidence="1">
    <location>
        <begin position="541"/>
        <end position="560"/>
    </location>
</feature>
<evidence type="ECO:0000313" key="4">
    <source>
        <dbReference type="Proteomes" id="UP001359485"/>
    </source>
</evidence>
<dbReference type="EMBL" id="JAWJWF010000045">
    <property type="protein sequence ID" value="KAK6626473.1"/>
    <property type="molecule type" value="Genomic_DNA"/>
</dbReference>
<protein>
    <recommendedName>
        <fullName evidence="2">PDZ domain-containing protein</fullName>
    </recommendedName>
</protein>
<feature type="compositionally biased region" description="Acidic residues" evidence="1">
    <location>
        <begin position="541"/>
        <end position="555"/>
    </location>
</feature>
<dbReference type="Proteomes" id="UP001359485">
    <property type="component" value="Unassembled WGS sequence"/>
</dbReference>
<feature type="region of interest" description="Disordered" evidence="1">
    <location>
        <begin position="318"/>
        <end position="339"/>
    </location>
</feature>
<feature type="domain" description="PDZ" evidence="2">
    <location>
        <begin position="217"/>
        <end position="303"/>
    </location>
</feature>
<organism evidence="3 4">
    <name type="scientific">Polyplax serrata</name>
    <name type="common">Common mouse louse</name>
    <dbReference type="NCBI Taxonomy" id="468196"/>
    <lineage>
        <taxon>Eukaryota</taxon>
        <taxon>Metazoa</taxon>
        <taxon>Ecdysozoa</taxon>
        <taxon>Arthropoda</taxon>
        <taxon>Hexapoda</taxon>
        <taxon>Insecta</taxon>
        <taxon>Pterygota</taxon>
        <taxon>Neoptera</taxon>
        <taxon>Paraneoptera</taxon>
        <taxon>Psocodea</taxon>
        <taxon>Troctomorpha</taxon>
        <taxon>Phthiraptera</taxon>
        <taxon>Anoplura</taxon>
        <taxon>Polyplacidae</taxon>
        <taxon>Polyplax</taxon>
    </lineage>
</organism>
<evidence type="ECO:0000313" key="3">
    <source>
        <dbReference type="EMBL" id="KAK6626473.1"/>
    </source>
</evidence>
<name>A0ABR1ARA0_POLSC</name>
<evidence type="ECO:0000259" key="2">
    <source>
        <dbReference type="PROSITE" id="PS50106"/>
    </source>
</evidence>
<feature type="region of interest" description="Disordered" evidence="1">
    <location>
        <begin position="62"/>
        <end position="83"/>
    </location>
</feature>
<dbReference type="Gene3D" id="2.30.42.10">
    <property type="match status" value="3"/>
</dbReference>
<dbReference type="CDD" id="cd00136">
    <property type="entry name" value="PDZ_canonical"/>
    <property type="match status" value="1"/>
</dbReference>
<dbReference type="InterPro" id="IPR036034">
    <property type="entry name" value="PDZ_sf"/>
</dbReference>
<sequence length="722" mass="80388">MFYGDLGVFDPNGTPIGSYEEVHALFSSSRVRNSDWSSFVKSKYAYSLSTGRRYKRSRVNAKDMGSNVSRHSGKGMSGRRAQSSGSLYRMLAPRVGKVLNRCGDGVRQRDRNKFCGSLPNYLDEKQVFNEGNDPSPESLYYPSNTYEKIYQKRFSSRATDRLFCDQQEQVGWDQGYGSEWSPEEEHTVSANSTFRRKWSTVRRNSDAAFITKENTFEAKLAKGSRGLGLSVTGGIDTADEHPGLIRIKRIFPHQPAWECGILELGDVILEVNGTPLTGLSNHEALEVLRTASNDVVLKVCRPPSNTFYIPTAGDEQFLPLLPPPPPPPPKRDPNRNVLLSSQSSNSTVKLNLPFTEFYGEFDVVLNKINGSLGFTLRKEDESILGHYVRTLVREPAMSDGRIRPGDKIVSVNGVDISPMSHSEAVAFLRQSGDEVKLRLYRDPAQTPVAALSPTESHKSFRPRPVLRKEAMDMLNTLAVRKLSPKESRNSGQSISRLQNGSPKSSSRRRKLTKTPHETEMFQSKMERVNCLELNEEDVKESDQVDCEFEREDGEEPTSLPLMSISTSEFTYKNPVYQSAHPSVRMDCEPGIARLSDQNVSDSINEQNGGSRGLLKWKGVVFTKGSEKAKQTKGETLTIELCRGWNSRLGFSLTSSHSKTLISAIYPDSVAARDGRLRVGDEVIMINDESTNGMTTNDVIDLLRKVRGAIAITIVRGGDDDGS</sequence>
<dbReference type="InterPro" id="IPR001478">
    <property type="entry name" value="PDZ"/>
</dbReference>
<dbReference type="SUPFAM" id="SSF50156">
    <property type="entry name" value="PDZ domain-like"/>
    <property type="match status" value="3"/>
</dbReference>
<feature type="domain" description="PDZ" evidence="2">
    <location>
        <begin position="637"/>
        <end position="717"/>
    </location>
</feature>
<accession>A0ABR1ARA0</accession>
<dbReference type="Pfam" id="PF00595">
    <property type="entry name" value="PDZ"/>
    <property type="match status" value="3"/>
</dbReference>
<evidence type="ECO:0000256" key="1">
    <source>
        <dbReference type="SAM" id="MobiDB-lite"/>
    </source>
</evidence>
<feature type="compositionally biased region" description="Polar residues" evidence="1">
    <location>
        <begin position="489"/>
        <end position="504"/>
    </location>
</feature>
<dbReference type="InterPro" id="IPR052074">
    <property type="entry name" value="NonRcpt_TyrProt_Phosphatase"/>
</dbReference>
<dbReference type="PROSITE" id="PS50106">
    <property type="entry name" value="PDZ"/>
    <property type="match status" value="3"/>
</dbReference>
<feature type="region of interest" description="Disordered" evidence="1">
    <location>
        <begin position="479"/>
        <end position="519"/>
    </location>
</feature>
<comment type="caution">
    <text evidence="3">The sequence shown here is derived from an EMBL/GenBank/DDBJ whole genome shotgun (WGS) entry which is preliminary data.</text>
</comment>
<feature type="domain" description="PDZ" evidence="2">
    <location>
        <begin position="362"/>
        <end position="443"/>
    </location>
</feature>
<proteinExistence type="predicted"/>
<reference evidence="3 4" key="1">
    <citation type="submission" date="2023-09" db="EMBL/GenBank/DDBJ databases">
        <title>Genomes of two closely related lineages of the louse Polyplax serrata with different host specificities.</title>
        <authorList>
            <person name="Martinu J."/>
            <person name="Tarabai H."/>
            <person name="Stefka J."/>
            <person name="Hypsa V."/>
        </authorList>
    </citation>
    <scope>NUCLEOTIDE SEQUENCE [LARGE SCALE GENOMIC DNA]</scope>
    <source>
        <strain evidence="3">98ZLc_SE</strain>
    </source>
</reference>
<dbReference type="SMART" id="SM00228">
    <property type="entry name" value="PDZ"/>
    <property type="match status" value="3"/>
</dbReference>